<protein>
    <submittedName>
        <fullName evidence="1">Uncharacterized protein</fullName>
    </submittedName>
</protein>
<comment type="caution">
    <text evidence="1">The sequence shown here is derived from an EMBL/GenBank/DDBJ whole genome shotgun (WGS) entry which is preliminary data.</text>
</comment>
<evidence type="ECO:0000313" key="1">
    <source>
        <dbReference type="EMBL" id="KAG0711489.1"/>
    </source>
</evidence>
<gene>
    <name evidence="1" type="ORF">GWK47_020503</name>
</gene>
<evidence type="ECO:0000313" key="2">
    <source>
        <dbReference type="Proteomes" id="UP000770661"/>
    </source>
</evidence>
<name>A0A8J4XR13_CHIOP</name>
<accession>A0A8J4XR13</accession>
<dbReference type="EMBL" id="JACEEZ010023263">
    <property type="protein sequence ID" value="KAG0711489.1"/>
    <property type="molecule type" value="Genomic_DNA"/>
</dbReference>
<dbReference type="AlphaFoldDB" id="A0A8J4XR13"/>
<dbReference type="Proteomes" id="UP000770661">
    <property type="component" value="Unassembled WGS sequence"/>
</dbReference>
<proteinExistence type="predicted"/>
<keyword evidence="2" id="KW-1185">Reference proteome</keyword>
<sequence length="172" mass="18624">MITSVGWWTFPCSSCSNSTATSRFHMRDAKWEWFLSSSEDLLPKSSTPYLLTLKQTALCYHPSSSPPFSLPVSKPHAASIRTVGSTVLGLRNSTTVLMPLANSSVATLPPSTPATPKALFAMHSSQDPPPQPCSPSMVPGYLFPHTPRMYVETRSGHILLWSSSAAHSSCSN</sequence>
<reference evidence="1" key="1">
    <citation type="submission" date="2020-07" db="EMBL/GenBank/DDBJ databases">
        <title>The High-quality genome of the commercially important snow crab, Chionoecetes opilio.</title>
        <authorList>
            <person name="Jeong J.-H."/>
            <person name="Ryu S."/>
        </authorList>
    </citation>
    <scope>NUCLEOTIDE SEQUENCE</scope>
    <source>
        <strain evidence="1">MADBK_172401_WGS</strain>
        <tissue evidence="1">Digestive gland</tissue>
    </source>
</reference>
<organism evidence="1 2">
    <name type="scientific">Chionoecetes opilio</name>
    <name type="common">Atlantic snow crab</name>
    <name type="synonym">Cancer opilio</name>
    <dbReference type="NCBI Taxonomy" id="41210"/>
    <lineage>
        <taxon>Eukaryota</taxon>
        <taxon>Metazoa</taxon>
        <taxon>Ecdysozoa</taxon>
        <taxon>Arthropoda</taxon>
        <taxon>Crustacea</taxon>
        <taxon>Multicrustacea</taxon>
        <taxon>Malacostraca</taxon>
        <taxon>Eumalacostraca</taxon>
        <taxon>Eucarida</taxon>
        <taxon>Decapoda</taxon>
        <taxon>Pleocyemata</taxon>
        <taxon>Brachyura</taxon>
        <taxon>Eubrachyura</taxon>
        <taxon>Majoidea</taxon>
        <taxon>Majidae</taxon>
        <taxon>Chionoecetes</taxon>
    </lineage>
</organism>